<feature type="transmembrane region" description="Helical" evidence="7">
    <location>
        <begin position="219"/>
        <end position="241"/>
    </location>
</feature>
<dbReference type="PROSITE" id="PS50850">
    <property type="entry name" value="MFS"/>
    <property type="match status" value="1"/>
</dbReference>
<feature type="transmembrane region" description="Helical" evidence="7">
    <location>
        <begin position="176"/>
        <end position="198"/>
    </location>
</feature>
<evidence type="ECO:0000256" key="7">
    <source>
        <dbReference type="SAM" id="Phobius"/>
    </source>
</evidence>
<dbReference type="InterPro" id="IPR010290">
    <property type="entry name" value="TM_effector"/>
</dbReference>
<feature type="domain" description="Major facilitator superfamily (MFS) profile" evidence="8">
    <location>
        <begin position="222"/>
        <end position="412"/>
    </location>
</feature>
<feature type="transmembrane region" description="Helical" evidence="7">
    <location>
        <begin position="84"/>
        <end position="102"/>
    </location>
</feature>
<feature type="transmembrane region" description="Helical" evidence="7">
    <location>
        <begin position="21"/>
        <end position="45"/>
    </location>
</feature>
<feature type="transmembrane region" description="Helical" evidence="7">
    <location>
        <begin position="51"/>
        <end position="72"/>
    </location>
</feature>
<evidence type="ECO:0000313" key="10">
    <source>
        <dbReference type="Proteomes" id="UP000773614"/>
    </source>
</evidence>
<evidence type="ECO:0000256" key="1">
    <source>
        <dbReference type="ARBA" id="ARBA00004651"/>
    </source>
</evidence>
<name>A0A964T4A7_9HYPH</name>
<keyword evidence="4 7" id="KW-0812">Transmembrane</keyword>
<dbReference type="EMBL" id="SPKJ01000024">
    <property type="protein sequence ID" value="MYZ47935.1"/>
    <property type="molecule type" value="Genomic_DNA"/>
</dbReference>
<dbReference type="PANTHER" id="PTHR23513">
    <property type="entry name" value="INTEGRAL MEMBRANE EFFLUX PROTEIN-RELATED"/>
    <property type="match status" value="1"/>
</dbReference>
<protein>
    <submittedName>
        <fullName evidence="9">MFS transporter</fullName>
    </submittedName>
</protein>
<dbReference type="RefSeq" id="WP_161140284.1">
    <property type="nucleotide sequence ID" value="NZ_SPKJ01000024.1"/>
</dbReference>
<evidence type="ECO:0000313" key="9">
    <source>
        <dbReference type="EMBL" id="MYZ47935.1"/>
    </source>
</evidence>
<feature type="transmembrane region" description="Helical" evidence="7">
    <location>
        <begin position="261"/>
        <end position="282"/>
    </location>
</feature>
<keyword evidence="2" id="KW-0813">Transport</keyword>
<dbReference type="OrthoDB" id="9809918at2"/>
<dbReference type="InterPro" id="IPR036259">
    <property type="entry name" value="MFS_trans_sf"/>
</dbReference>
<dbReference type="GO" id="GO:0005886">
    <property type="term" value="C:plasma membrane"/>
    <property type="evidence" value="ECO:0007669"/>
    <property type="project" value="UniProtKB-SubCell"/>
</dbReference>
<dbReference type="SUPFAM" id="SSF103473">
    <property type="entry name" value="MFS general substrate transporter"/>
    <property type="match status" value="1"/>
</dbReference>
<feature type="transmembrane region" description="Helical" evidence="7">
    <location>
        <begin position="294"/>
        <end position="311"/>
    </location>
</feature>
<gene>
    <name evidence="9" type="ORF">E4O86_09450</name>
</gene>
<dbReference type="CDD" id="cd06173">
    <property type="entry name" value="MFS_MefA_like"/>
    <property type="match status" value="1"/>
</dbReference>
<feature type="transmembrane region" description="Helical" evidence="7">
    <location>
        <begin position="108"/>
        <end position="127"/>
    </location>
</feature>
<proteinExistence type="predicted"/>
<keyword evidence="6 7" id="KW-0472">Membrane</keyword>
<evidence type="ECO:0000256" key="5">
    <source>
        <dbReference type="ARBA" id="ARBA00022989"/>
    </source>
</evidence>
<comment type="caution">
    <text evidence="9">The sequence shown here is derived from an EMBL/GenBank/DDBJ whole genome shotgun (WGS) entry which is preliminary data.</text>
</comment>
<keyword evidence="5 7" id="KW-1133">Transmembrane helix</keyword>
<accession>A0A964T4A7</accession>
<feature type="transmembrane region" description="Helical" evidence="7">
    <location>
        <begin position="352"/>
        <end position="374"/>
    </location>
</feature>
<sequence>MNVLSGFRPIAAVLRNRNYGFYTAGNLISLTGTWMQRIVTGWLMWDLTQSGFWLGLVAFSDLFPTVILGPFAGAVADRTDRLRVTRFTQFLSMLQAIALFGLTATDRITPALLITLTTFLGVVAAFNQPARLALIPALVPRADISTAVAVNAIVFNLARFLGPAAAGILISTGGISIAYAVNALSFVAFLLVLAQIRLSAEEEVKPAGKRFLRDLADGIRYTVTHQGIATVLILLIASNVGSRPLLELLPGFAAEIFRSGASGLAMLTSAVGGGAILSGIWLGGRSGVPGLSRILMWSTAFVALTSALFTATDRLAVAVPLLVVTGFAMATSGVAAQTLIQVSVDASMRGRVLGIYGLLFRGGPALGALLMGAASEHFGLRLPILAGSVGVVLVWAWATARRRAALRSLDKS</sequence>
<evidence type="ECO:0000256" key="3">
    <source>
        <dbReference type="ARBA" id="ARBA00022475"/>
    </source>
</evidence>
<reference evidence="9" key="1">
    <citation type="submission" date="2019-03" db="EMBL/GenBank/DDBJ databases">
        <title>Afifella sp. nov., isolated from activated sludge.</title>
        <authorList>
            <person name="Li Q."/>
            <person name="Liu Y."/>
        </authorList>
    </citation>
    <scope>NUCLEOTIDE SEQUENCE</scope>
    <source>
        <strain evidence="9">L72</strain>
    </source>
</reference>
<dbReference type="Gene3D" id="1.20.1250.20">
    <property type="entry name" value="MFS general substrate transporter like domains"/>
    <property type="match status" value="1"/>
</dbReference>
<organism evidence="9 10">
    <name type="scientific">Propylenella binzhouense</name>
    <dbReference type="NCBI Taxonomy" id="2555902"/>
    <lineage>
        <taxon>Bacteria</taxon>
        <taxon>Pseudomonadati</taxon>
        <taxon>Pseudomonadota</taxon>
        <taxon>Alphaproteobacteria</taxon>
        <taxon>Hyphomicrobiales</taxon>
        <taxon>Propylenellaceae</taxon>
        <taxon>Propylenella</taxon>
    </lineage>
</organism>
<comment type="subcellular location">
    <subcellularLocation>
        <location evidence="1">Cell membrane</location>
        <topology evidence="1">Multi-pass membrane protein</topology>
    </subcellularLocation>
</comment>
<feature type="transmembrane region" description="Helical" evidence="7">
    <location>
        <begin position="148"/>
        <end position="170"/>
    </location>
</feature>
<dbReference type="GO" id="GO:0022857">
    <property type="term" value="F:transmembrane transporter activity"/>
    <property type="evidence" value="ECO:0007669"/>
    <property type="project" value="InterPro"/>
</dbReference>
<dbReference type="InterPro" id="IPR020846">
    <property type="entry name" value="MFS_dom"/>
</dbReference>
<keyword evidence="10" id="KW-1185">Reference proteome</keyword>
<dbReference type="Proteomes" id="UP000773614">
    <property type="component" value="Unassembled WGS sequence"/>
</dbReference>
<feature type="transmembrane region" description="Helical" evidence="7">
    <location>
        <begin position="380"/>
        <end position="398"/>
    </location>
</feature>
<dbReference type="AlphaFoldDB" id="A0A964T4A7"/>
<keyword evidence="3" id="KW-1003">Cell membrane</keyword>
<evidence type="ECO:0000256" key="2">
    <source>
        <dbReference type="ARBA" id="ARBA00022448"/>
    </source>
</evidence>
<feature type="transmembrane region" description="Helical" evidence="7">
    <location>
        <begin position="317"/>
        <end position="340"/>
    </location>
</feature>
<evidence type="ECO:0000256" key="4">
    <source>
        <dbReference type="ARBA" id="ARBA00022692"/>
    </source>
</evidence>
<evidence type="ECO:0000259" key="8">
    <source>
        <dbReference type="PROSITE" id="PS50850"/>
    </source>
</evidence>
<dbReference type="Pfam" id="PF05977">
    <property type="entry name" value="MFS_3"/>
    <property type="match status" value="1"/>
</dbReference>
<evidence type="ECO:0000256" key="6">
    <source>
        <dbReference type="ARBA" id="ARBA00023136"/>
    </source>
</evidence>
<dbReference type="PANTHER" id="PTHR23513:SF11">
    <property type="entry name" value="STAPHYLOFERRIN A TRANSPORTER"/>
    <property type="match status" value="1"/>
</dbReference>